<dbReference type="GO" id="GO:0045165">
    <property type="term" value="P:cell fate commitment"/>
    <property type="evidence" value="ECO:0007669"/>
    <property type="project" value="TreeGrafter"/>
</dbReference>
<dbReference type="GO" id="GO:0060070">
    <property type="term" value="P:canonical Wnt signaling pathway"/>
    <property type="evidence" value="ECO:0007669"/>
    <property type="project" value="TreeGrafter"/>
</dbReference>
<evidence type="ECO:0000256" key="6">
    <source>
        <dbReference type="ARBA" id="ARBA00022687"/>
    </source>
</evidence>
<evidence type="ECO:0000256" key="10">
    <source>
        <dbReference type="SAM" id="SignalP"/>
    </source>
</evidence>
<dbReference type="SMART" id="SM00097">
    <property type="entry name" value="WNT1"/>
    <property type="match status" value="1"/>
</dbReference>
<keyword evidence="6 8" id="KW-0879">Wnt signaling pathway</keyword>
<proteinExistence type="evidence at transcript level"/>
<accession>A0A5B8GVF2</accession>
<dbReference type="PANTHER" id="PTHR12027">
    <property type="entry name" value="WNT RELATED"/>
    <property type="match status" value="1"/>
</dbReference>
<dbReference type="PRINTS" id="PR01349">
    <property type="entry name" value="WNTPROTEIN"/>
</dbReference>
<dbReference type="PANTHER" id="PTHR12027:SF97">
    <property type="entry name" value="PROTEIN WNT-4"/>
    <property type="match status" value="1"/>
</dbReference>
<dbReference type="InterPro" id="IPR005817">
    <property type="entry name" value="Wnt"/>
</dbReference>
<dbReference type="GO" id="GO:0005615">
    <property type="term" value="C:extracellular space"/>
    <property type="evidence" value="ECO:0007669"/>
    <property type="project" value="TreeGrafter"/>
</dbReference>
<feature type="region of interest" description="Disordered" evidence="9">
    <location>
        <begin position="233"/>
        <end position="256"/>
    </location>
</feature>
<dbReference type="AlphaFoldDB" id="A0A5B8GVF2"/>
<dbReference type="CDD" id="cd19341">
    <property type="entry name" value="Wnt_Wnt9"/>
    <property type="match status" value="1"/>
</dbReference>
<evidence type="ECO:0000313" key="11">
    <source>
        <dbReference type="EMBL" id="QDW65348.1"/>
    </source>
</evidence>
<dbReference type="EMBL" id="MK335519">
    <property type="protein sequence ID" value="QDW65348.1"/>
    <property type="molecule type" value="mRNA"/>
</dbReference>
<organism evidence="11">
    <name type="scientific">Himerometra robustipinna</name>
    <dbReference type="NCBI Taxonomy" id="706653"/>
    <lineage>
        <taxon>Eukaryota</taxon>
        <taxon>Metazoa</taxon>
        <taxon>Echinodermata</taxon>
        <taxon>Pelmatozoa</taxon>
        <taxon>Crinoidea</taxon>
        <taxon>Articulata</taxon>
        <taxon>Comatulida</taxon>
        <taxon>Himerometridae</taxon>
        <taxon>Himerometra</taxon>
    </lineage>
</organism>
<evidence type="ECO:0000256" key="4">
    <source>
        <dbReference type="ARBA" id="ARBA00022525"/>
    </source>
</evidence>
<feature type="chain" id="PRO_5022810323" description="Protein Wnt" evidence="10">
    <location>
        <begin position="16"/>
        <end position="339"/>
    </location>
</feature>
<protein>
    <recommendedName>
        <fullName evidence="8">Protein Wnt</fullName>
    </recommendedName>
</protein>
<dbReference type="GO" id="GO:0030182">
    <property type="term" value="P:neuron differentiation"/>
    <property type="evidence" value="ECO:0007669"/>
    <property type="project" value="TreeGrafter"/>
</dbReference>
<feature type="signal peptide" evidence="10">
    <location>
        <begin position="1"/>
        <end position="15"/>
    </location>
</feature>
<reference evidence="11" key="1">
    <citation type="submission" date="2018-12" db="EMBL/GenBank/DDBJ databases">
        <title>Wnt and Frizzled genes in echinoderms.</title>
        <authorList>
            <person name="Girich A.S."/>
        </authorList>
    </citation>
    <scope>NUCLEOTIDE SEQUENCE</scope>
</reference>
<keyword evidence="4" id="KW-0964">Secreted</keyword>
<dbReference type="Gene3D" id="3.30.2460.20">
    <property type="match status" value="1"/>
</dbReference>
<comment type="function">
    <text evidence="8">Ligand for members of the frizzled family of seven transmembrane receptors.</text>
</comment>
<dbReference type="InterPro" id="IPR043158">
    <property type="entry name" value="Wnt_C"/>
</dbReference>
<name>A0A5B8GVF2_9ECHI</name>
<dbReference type="Pfam" id="PF00110">
    <property type="entry name" value="wnt"/>
    <property type="match status" value="1"/>
</dbReference>
<evidence type="ECO:0000256" key="7">
    <source>
        <dbReference type="ARBA" id="ARBA00023157"/>
    </source>
</evidence>
<keyword evidence="5" id="KW-0272">Extracellular matrix</keyword>
<evidence type="ECO:0000256" key="3">
    <source>
        <dbReference type="ARBA" id="ARBA00022473"/>
    </source>
</evidence>
<sequence>MVLLFGLSLLPGCSTYFGILSNRRISLDKKNCKFLGLNGKQRAMCRRDEGMIDVLKEAIVISNRSCLYEFKDERWNCDLTNSSHKKNLLKNRFKEGSFLFAVSSAGLSHAIARACSRNDLLRCSCDETTFDVDKNRETWRWGGCGDNIKYSKKFVREFLKSNRKDATEKLDRHNSDLGVLLVKKGMKKTCKCHGISATCSTKTCWKQLAPFQNISRLLQHKYNTAQKVKMENGARANDGPGLLVRGTSAPRKPHSTEMVYRDQSPDFCKPTPHSPGTGGRRCRKDENCDSLCCGRGYDTKTEEVETMCRCKFIWCCDVKCDVCYNTTEVYTCKRYVPPF</sequence>
<evidence type="ECO:0000256" key="9">
    <source>
        <dbReference type="SAM" id="MobiDB-lite"/>
    </source>
</evidence>
<keyword evidence="3 8" id="KW-0217">Developmental protein</keyword>
<comment type="subcellular location">
    <subcellularLocation>
        <location evidence="1 8">Secreted</location>
        <location evidence="1 8">Extracellular space</location>
        <location evidence="1 8">Extracellular matrix</location>
    </subcellularLocation>
</comment>
<keyword evidence="10" id="KW-0732">Signal</keyword>
<evidence type="ECO:0000256" key="1">
    <source>
        <dbReference type="ARBA" id="ARBA00004498"/>
    </source>
</evidence>
<keyword evidence="7" id="KW-1015">Disulfide bond</keyword>
<dbReference type="GO" id="GO:0005109">
    <property type="term" value="F:frizzled binding"/>
    <property type="evidence" value="ECO:0007669"/>
    <property type="project" value="TreeGrafter"/>
</dbReference>
<dbReference type="GO" id="GO:0005125">
    <property type="term" value="F:cytokine activity"/>
    <property type="evidence" value="ECO:0007669"/>
    <property type="project" value="TreeGrafter"/>
</dbReference>
<evidence type="ECO:0000256" key="8">
    <source>
        <dbReference type="RuleBase" id="RU003500"/>
    </source>
</evidence>
<evidence type="ECO:0000256" key="5">
    <source>
        <dbReference type="ARBA" id="ARBA00022530"/>
    </source>
</evidence>
<comment type="similarity">
    <text evidence="2 8">Belongs to the Wnt family.</text>
</comment>
<evidence type="ECO:0000256" key="2">
    <source>
        <dbReference type="ARBA" id="ARBA00005683"/>
    </source>
</evidence>